<feature type="transmembrane region" description="Helical" evidence="1">
    <location>
        <begin position="6"/>
        <end position="25"/>
    </location>
</feature>
<keyword evidence="1" id="KW-1133">Transmembrane helix</keyword>
<dbReference type="AlphaFoldDB" id="A0A2M4DHF2"/>
<protein>
    <submittedName>
        <fullName evidence="2">Putative secreted protein</fullName>
    </submittedName>
</protein>
<reference evidence="2" key="1">
    <citation type="submission" date="2018-01" db="EMBL/GenBank/DDBJ databases">
        <title>An insight into the sialome of Amazonian anophelines.</title>
        <authorList>
            <person name="Ribeiro J.M."/>
            <person name="Scarpassa V."/>
            <person name="Calvo E."/>
        </authorList>
    </citation>
    <scope>NUCLEOTIDE SEQUENCE</scope>
</reference>
<sequence length="160" mass="17775">MDTPGTILQCLVLLLLARGFLFFLCREVGDTILILRAVGWWQPTPEARETDTIFHSLSFSPPFESPQIGQAFYRSRSVGEVGQARDTRGHRGRGARGQVATKPSSQYRAIETNRLSGRSGACNVCEGGETEENPRKQLKLLVNPMCLFCSLCVWQQSTTP</sequence>
<evidence type="ECO:0000313" key="2">
    <source>
        <dbReference type="EMBL" id="MBW77003.1"/>
    </source>
</evidence>
<proteinExistence type="predicted"/>
<keyword evidence="1" id="KW-0812">Transmembrane</keyword>
<keyword evidence="1" id="KW-0472">Membrane</keyword>
<organism evidence="2">
    <name type="scientific">Anopheles darlingi</name>
    <name type="common">Mosquito</name>
    <dbReference type="NCBI Taxonomy" id="43151"/>
    <lineage>
        <taxon>Eukaryota</taxon>
        <taxon>Metazoa</taxon>
        <taxon>Ecdysozoa</taxon>
        <taxon>Arthropoda</taxon>
        <taxon>Hexapoda</taxon>
        <taxon>Insecta</taxon>
        <taxon>Pterygota</taxon>
        <taxon>Neoptera</taxon>
        <taxon>Endopterygota</taxon>
        <taxon>Diptera</taxon>
        <taxon>Nematocera</taxon>
        <taxon>Culicoidea</taxon>
        <taxon>Culicidae</taxon>
        <taxon>Anophelinae</taxon>
        <taxon>Anopheles</taxon>
    </lineage>
</organism>
<evidence type="ECO:0000256" key="1">
    <source>
        <dbReference type="SAM" id="Phobius"/>
    </source>
</evidence>
<dbReference type="EMBL" id="GGFL01012825">
    <property type="protein sequence ID" value="MBW77003.1"/>
    <property type="molecule type" value="Transcribed_RNA"/>
</dbReference>
<accession>A0A2M4DHF2</accession>
<name>A0A2M4DHF2_ANODA</name>